<reference evidence="1 2" key="2">
    <citation type="journal article" date="2022" name="Mol. Ecol. Resour.">
        <title>The genomes of chicory, endive, great burdock and yacon provide insights into Asteraceae paleo-polyploidization history and plant inulin production.</title>
        <authorList>
            <person name="Fan W."/>
            <person name="Wang S."/>
            <person name="Wang H."/>
            <person name="Wang A."/>
            <person name="Jiang F."/>
            <person name="Liu H."/>
            <person name="Zhao H."/>
            <person name="Xu D."/>
            <person name="Zhang Y."/>
        </authorList>
    </citation>
    <scope>NUCLEOTIDE SEQUENCE [LARGE SCALE GENOMIC DNA]</scope>
    <source>
        <strain evidence="2">cv. Niubang</strain>
    </source>
</reference>
<proteinExistence type="predicted"/>
<evidence type="ECO:0000313" key="1">
    <source>
        <dbReference type="EMBL" id="KAI3685744.1"/>
    </source>
</evidence>
<keyword evidence="2" id="KW-1185">Reference proteome</keyword>
<comment type="caution">
    <text evidence="1">The sequence shown here is derived from an EMBL/GenBank/DDBJ whole genome shotgun (WGS) entry which is preliminary data.</text>
</comment>
<organism evidence="1 2">
    <name type="scientific">Arctium lappa</name>
    <name type="common">Greater burdock</name>
    <name type="synonym">Lappa major</name>
    <dbReference type="NCBI Taxonomy" id="4217"/>
    <lineage>
        <taxon>Eukaryota</taxon>
        <taxon>Viridiplantae</taxon>
        <taxon>Streptophyta</taxon>
        <taxon>Embryophyta</taxon>
        <taxon>Tracheophyta</taxon>
        <taxon>Spermatophyta</taxon>
        <taxon>Magnoliopsida</taxon>
        <taxon>eudicotyledons</taxon>
        <taxon>Gunneridae</taxon>
        <taxon>Pentapetalae</taxon>
        <taxon>asterids</taxon>
        <taxon>campanulids</taxon>
        <taxon>Asterales</taxon>
        <taxon>Asteraceae</taxon>
        <taxon>Carduoideae</taxon>
        <taxon>Cardueae</taxon>
        <taxon>Arctiinae</taxon>
        <taxon>Arctium</taxon>
    </lineage>
</organism>
<dbReference type="EMBL" id="CM042058">
    <property type="protein sequence ID" value="KAI3685744.1"/>
    <property type="molecule type" value="Genomic_DNA"/>
</dbReference>
<sequence length="1135" mass="128310">MRVLTSRIAKDARSTKRANSVVRVLSSRMTLNASISSFPTSSKSLLARSAQSTCPLMCDKFCFFGLREFHGSFQLELSLFVCYPCTNMVGEHSHDPIVQMDENDPNVSKETPMPSSRSHVQSVISGDLDLALINPTEYLLLSPNNHHVDFDNLNVNPLVIEILKDNFTSVLTYRRLRLIFDLPEADSREGRATFDLYHVNSEVFEGIRALGYVGQITKISLDNTNMHTLRLFHAIVYDLHVDYSVSFWTELYEKVISKSKKPLYVPYQRFHQLIVRSMIRSNIEIPKRSHHEVAPECEMRYLQKQKKTFSNFMPIPAALLAYADPDSECVREYKESMGLPEPAIPTQDSNLRREESVRVLEAMGVQERVELRENLESGIEGGQDSRLEAVETQAHDATYLEVSISQPERDITHQLRPQVEIIDEGQNSETESDQPACSSTDSVPSATPGPNEGHANDDDVDNDHLQYSFGFLDDISRHHEDMEIDTVVNTIQDVLGDIRRIEGVQVENFENVRPSVNVEKEYGERVCTRTYQSKKATASNTLSHVLRVGIQDITSPLMQMHTSATHSIASQQAIVSVLHGDLAQTLSSFHSEILDIENRAQLPQSSIPFSAQSCLAPIELPLPIPRTLIQSATIGHLSDPIGTSVVEPQSGLQGSDGSPVIAYTMPTLNTSHTVESSTVVPTGSLSGLRVTLPDFVSKEFFNGALKAVEDRLSQKFETELGKVKSLLKGKGPVVEEPVQPPPPPPIQSVDLSVEELKSLLYVKLLSQVPADESEAYLVGLLRSQQAQEPSDTVLATEINAFKSEVVQHIQELTRAVQQVCKVQAVTKRRHDHDSDQDHEGEISKKQRTITETEATQGDVEMEEDVEMADVEMMSRLQVVDVIDLSSDKDESTNEKYEKFLKVKEDEREHLMDSDEEGNENILDIRSGTPDDIKLSPVHHELPEITRAQANAKYSESTVSRGGDEKIFVHRIRRIDIYKVLGVSHLPMEYQEEYARLISWERKAKKYVKNKSGIVTLKQVRLRRFQKILYPVFKVQRRDLTESELKQNQKRVNMTKPNLELEDIEIYDLFPTIEKPELGVIYKYGENKNRFLKISEIAKFLDGTMVIKLLLNQRFKENEKKLKQGKKGHGKFNRLA</sequence>
<gene>
    <name evidence="1" type="ORF">L6452_35002</name>
</gene>
<reference evidence="2" key="1">
    <citation type="journal article" date="2022" name="Mol. Ecol. Resour.">
        <title>The genomes of chicory, endive, great burdock and yacon provide insights into Asteraceae palaeo-polyploidization history and plant inulin production.</title>
        <authorList>
            <person name="Fan W."/>
            <person name="Wang S."/>
            <person name="Wang H."/>
            <person name="Wang A."/>
            <person name="Jiang F."/>
            <person name="Liu H."/>
            <person name="Zhao H."/>
            <person name="Xu D."/>
            <person name="Zhang Y."/>
        </authorList>
    </citation>
    <scope>NUCLEOTIDE SEQUENCE [LARGE SCALE GENOMIC DNA]</scope>
    <source>
        <strain evidence="2">cv. Niubang</strain>
    </source>
</reference>
<accession>A0ACB8YKA2</accession>
<evidence type="ECO:0000313" key="2">
    <source>
        <dbReference type="Proteomes" id="UP001055879"/>
    </source>
</evidence>
<name>A0ACB8YKA2_ARCLA</name>
<dbReference type="Proteomes" id="UP001055879">
    <property type="component" value="Linkage Group LG12"/>
</dbReference>
<protein>
    <submittedName>
        <fullName evidence="1">Uncharacterized protein</fullName>
    </submittedName>
</protein>